<dbReference type="PROSITE" id="PS50949">
    <property type="entry name" value="HTH_GNTR"/>
    <property type="match status" value="1"/>
</dbReference>
<proteinExistence type="predicted"/>
<dbReference type="SUPFAM" id="SSF46785">
    <property type="entry name" value="Winged helix' DNA-binding domain"/>
    <property type="match status" value="1"/>
</dbReference>
<keyword evidence="2 5" id="KW-0238">DNA-binding</keyword>
<keyword evidence="6" id="KW-1185">Reference proteome</keyword>
<evidence type="ECO:0000256" key="2">
    <source>
        <dbReference type="ARBA" id="ARBA00023125"/>
    </source>
</evidence>
<organism evidence="5 6">
    <name type="scientific">Ancylobacter rudongensis</name>
    <dbReference type="NCBI Taxonomy" id="177413"/>
    <lineage>
        <taxon>Bacteria</taxon>
        <taxon>Pseudomonadati</taxon>
        <taxon>Pseudomonadota</taxon>
        <taxon>Alphaproteobacteria</taxon>
        <taxon>Hyphomicrobiales</taxon>
        <taxon>Xanthobacteraceae</taxon>
        <taxon>Ancylobacter</taxon>
    </lineage>
</organism>
<dbReference type="InterPro" id="IPR000524">
    <property type="entry name" value="Tscrpt_reg_HTH_GntR"/>
</dbReference>
<dbReference type="InterPro" id="IPR036390">
    <property type="entry name" value="WH_DNA-bd_sf"/>
</dbReference>
<dbReference type="InterPro" id="IPR036388">
    <property type="entry name" value="WH-like_DNA-bd_sf"/>
</dbReference>
<dbReference type="Pfam" id="PF07729">
    <property type="entry name" value="FCD"/>
    <property type="match status" value="1"/>
</dbReference>
<dbReference type="STRING" id="177413.SAMN05660859_0411"/>
<evidence type="ECO:0000256" key="1">
    <source>
        <dbReference type="ARBA" id="ARBA00023015"/>
    </source>
</evidence>
<dbReference type="PANTHER" id="PTHR43537:SF5">
    <property type="entry name" value="UXU OPERON TRANSCRIPTIONAL REGULATOR"/>
    <property type="match status" value="1"/>
</dbReference>
<dbReference type="EMBL" id="FMTP01000001">
    <property type="protein sequence ID" value="SCW29273.1"/>
    <property type="molecule type" value="Genomic_DNA"/>
</dbReference>
<dbReference type="Pfam" id="PF00392">
    <property type="entry name" value="GntR"/>
    <property type="match status" value="1"/>
</dbReference>
<evidence type="ECO:0000313" key="6">
    <source>
        <dbReference type="Proteomes" id="UP000198889"/>
    </source>
</evidence>
<evidence type="ECO:0000313" key="5">
    <source>
        <dbReference type="EMBL" id="SCW29273.1"/>
    </source>
</evidence>
<sequence>MRSSKPHATSRYLAGDGGSTPAVHRGAGLADEVYEAIFARLMALKIPPGARITVDNLVRELDVSQTPIREALGRLEGEGLVVKTHLVGYSAAPQITRARFEELYDLRLLLEPEMAGRAASSITEPALQALTAAAGVNLRGGGKDERARYPQFARQDAIFHDMILEIGGNGLVRETLAHQHTHFHIFRLMFHALVTEEALDEHEALLAAFAARDVDAARHAMRAHLERSRDRLSPAFDQ</sequence>
<protein>
    <submittedName>
        <fullName evidence="5">DNA-binding transcriptional regulator, GntR family</fullName>
    </submittedName>
</protein>
<dbReference type="InterPro" id="IPR011711">
    <property type="entry name" value="GntR_C"/>
</dbReference>
<keyword evidence="1" id="KW-0805">Transcription regulation</keyword>
<evidence type="ECO:0000256" key="3">
    <source>
        <dbReference type="ARBA" id="ARBA00023163"/>
    </source>
</evidence>
<dbReference type="AlphaFoldDB" id="A0A1G4PAD2"/>
<dbReference type="InterPro" id="IPR008920">
    <property type="entry name" value="TF_FadR/GntR_C"/>
</dbReference>
<dbReference type="SMART" id="SM00895">
    <property type="entry name" value="FCD"/>
    <property type="match status" value="1"/>
</dbReference>
<dbReference type="SMART" id="SM00345">
    <property type="entry name" value="HTH_GNTR"/>
    <property type="match status" value="1"/>
</dbReference>
<keyword evidence="3" id="KW-0804">Transcription</keyword>
<dbReference type="Gene3D" id="1.10.10.10">
    <property type="entry name" value="Winged helix-like DNA-binding domain superfamily/Winged helix DNA-binding domain"/>
    <property type="match status" value="1"/>
</dbReference>
<dbReference type="GO" id="GO:0003700">
    <property type="term" value="F:DNA-binding transcription factor activity"/>
    <property type="evidence" value="ECO:0007669"/>
    <property type="project" value="InterPro"/>
</dbReference>
<dbReference type="GO" id="GO:0003677">
    <property type="term" value="F:DNA binding"/>
    <property type="evidence" value="ECO:0007669"/>
    <property type="project" value="UniProtKB-KW"/>
</dbReference>
<name>A0A1G4PAD2_9HYPH</name>
<dbReference type="Gene3D" id="1.20.120.530">
    <property type="entry name" value="GntR ligand-binding domain-like"/>
    <property type="match status" value="1"/>
</dbReference>
<reference evidence="6" key="1">
    <citation type="submission" date="2016-10" db="EMBL/GenBank/DDBJ databases">
        <authorList>
            <person name="Varghese N."/>
            <person name="Submissions S."/>
        </authorList>
    </citation>
    <scope>NUCLEOTIDE SEQUENCE [LARGE SCALE GENOMIC DNA]</scope>
    <source>
        <strain evidence="6">CGMCC 1.1761</strain>
    </source>
</reference>
<dbReference type="SUPFAM" id="SSF48008">
    <property type="entry name" value="GntR ligand-binding domain-like"/>
    <property type="match status" value="1"/>
</dbReference>
<dbReference type="Proteomes" id="UP000198889">
    <property type="component" value="Unassembled WGS sequence"/>
</dbReference>
<evidence type="ECO:0000259" key="4">
    <source>
        <dbReference type="PROSITE" id="PS50949"/>
    </source>
</evidence>
<gene>
    <name evidence="5" type="ORF">SAMN05660859_0411</name>
</gene>
<feature type="domain" description="HTH gntR-type" evidence="4">
    <location>
        <begin position="27"/>
        <end position="94"/>
    </location>
</feature>
<accession>A0A1G4PAD2</accession>
<dbReference type="PANTHER" id="PTHR43537">
    <property type="entry name" value="TRANSCRIPTIONAL REGULATOR, GNTR FAMILY"/>
    <property type="match status" value="1"/>
</dbReference>